<feature type="compositionally biased region" description="Basic and acidic residues" evidence="1">
    <location>
        <begin position="19"/>
        <end position="28"/>
    </location>
</feature>
<reference evidence="3" key="1">
    <citation type="submission" date="2015-07" db="EMBL/GenBank/DDBJ databases">
        <authorList>
            <person name="Teixeira M.M."/>
            <person name="Souza R.C."/>
            <person name="Almeida L.G."/>
            <person name="Vicente V.A."/>
            <person name="de Hoog S."/>
            <person name="Bocca A.L."/>
            <person name="de Almeida S.R."/>
            <person name="Vasconcelos A.T."/>
            <person name="Felipe M.S."/>
        </authorList>
    </citation>
    <scope>NUCLEOTIDE SEQUENCE [LARGE SCALE GENOMIC DNA]</scope>
    <source>
        <strain evidence="3">KSF</strain>
    </source>
</reference>
<organism evidence="2 3">
    <name type="scientific">Cladophialophora carrionii</name>
    <dbReference type="NCBI Taxonomy" id="86049"/>
    <lineage>
        <taxon>Eukaryota</taxon>
        <taxon>Fungi</taxon>
        <taxon>Dikarya</taxon>
        <taxon>Ascomycota</taxon>
        <taxon>Pezizomycotina</taxon>
        <taxon>Eurotiomycetes</taxon>
        <taxon>Chaetothyriomycetidae</taxon>
        <taxon>Chaetothyriales</taxon>
        <taxon>Herpotrichiellaceae</taxon>
        <taxon>Cladophialophora</taxon>
    </lineage>
</organism>
<dbReference type="AlphaFoldDB" id="A0A1C1C9V6"/>
<feature type="region of interest" description="Disordered" evidence="1">
    <location>
        <begin position="14"/>
        <end position="90"/>
    </location>
</feature>
<dbReference type="VEuPathDB" id="FungiDB:CLCR_06477"/>
<accession>A0A1C1C9V6</accession>
<feature type="compositionally biased region" description="Basic and acidic residues" evidence="1">
    <location>
        <begin position="38"/>
        <end position="47"/>
    </location>
</feature>
<evidence type="ECO:0000313" key="2">
    <source>
        <dbReference type="EMBL" id="OCT45314.1"/>
    </source>
</evidence>
<name>A0A1C1C9V6_9EURO</name>
<dbReference type="Proteomes" id="UP000094526">
    <property type="component" value="Unassembled WGS sequence"/>
</dbReference>
<evidence type="ECO:0000256" key="1">
    <source>
        <dbReference type="SAM" id="MobiDB-lite"/>
    </source>
</evidence>
<comment type="caution">
    <text evidence="2">The sequence shown here is derived from an EMBL/GenBank/DDBJ whole genome shotgun (WGS) entry which is preliminary data.</text>
</comment>
<dbReference type="EMBL" id="LGRB01000020">
    <property type="protein sequence ID" value="OCT45314.1"/>
    <property type="molecule type" value="Genomic_DNA"/>
</dbReference>
<proteinExistence type="predicted"/>
<protein>
    <submittedName>
        <fullName evidence="2">Uncharacterized protein</fullName>
    </submittedName>
</protein>
<gene>
    <name evidence="2" type="ORF">CLCR_06477</name>
</gene>
<sequence>MSIRRGSVVRGNFQEVEEREVISRRQHAEASPLRRPRERSPQPRYESEIVQPGGIYVDVDDGGPQRRPRIVQTHTYRRDRDRLWYSSTER</sequence>
<feature type="compositionally biased region" description="Basic and acidic residues" evidence="1">
    <location>
        <begin position="76"/>
        <end position="90"/>
    </location>
</feature>
<keyword evidence="3" id="KW-1185">Reference proteome</keyword>
<evidence type="ECO:0000313" key="3">
    <source>
        <dbReference type="Proteomes" id="UP000094526"/>
    </source>
</evidence>